<gene>
    <name evidence="3" type="ORF">GCM10010984_07790</name>
    <name evidence="4" type="ORF">SAMN05443634_10847</name>
</gene>
<proteinExistence type="predicted"/>
<dbReference type="Proteomes" id="UP000184120">
    <property type="component" value="Unassembled WGS sequence"/>
</dbReference>
<dbReference type="PANTHER" id="PTHR36919:SF3">
    <property type="entry name" value="BLL5882 PROTEIN"/>
    <property type="match status" value="1"/>
</dbReference>
<evidence type="ECO:0000313" key="6">
    <source>
        <dbReference type="Proteomes" id="UP000650994"/>
    </source>
</evidence>
<dbReference type="EMBL" id="BMFL01000004">
    <property type="protein sequence ID" value="GGE92600.1"/>
    <property type="molecule type" value="Genomic_DNA"/>
</dbReference>
<dbReference type="Gene3D" id="2.40.128.520">
    <property type="match status" value="1"/>
</dbReference>
<evidence type="ECO:0000256" key="1">
    <source>
        <dbReference type="SAM" id="SignalP"/>
    </source>
</evidence>
<dbReference type="RefSeq" id="WP_072932616.1">
    <property type="nucleotide sequence ID" value="NZ_BMFL01000004.1"/>
</dbReference>
<reference evidence="6" key="4">
    <citation type="journal article" date="2019" name="Int. J. Syst. Evol. Microbiol.">
        <title>The Global Catalogue of Microorganisms (GCM) 10K type strain sequencing project: providing services to taxonomists for standard genome sequencing and annotation.</title>
        <authorList>
            <consortium name="The Broad Institute Genomics Platform"/>
            <consortium name="The Broad Institute Genome Sequencing Center for Infectious Disease"/>
            <person name="Wu L."/>
            <person name="Ma J."/>
        </authorList>
    </citation>
    <scope>NUCLEOTIDE SEQUENCE [LARGE SCALE GENOMIC DNA]</scope>
    <source>
        <strain evidence="6">CGMCC 1.12707</strain>
    </source>
</reference>
<dbReference type="STRING" id="1434701.SAMN05443634_10847"/>
<dbReference type="Proteomes" id="UP000650994">
    <property type="component" value="Unassembled WGS sequence"/>
</dbReference>
<feature type="domain" description="DUF2147" evidence="2">
    <location>
        <begin position="24"/>
        <end position="139"/>
    </location>
</feature>
<reference evidence="4" key="3">
    <citation type="submission" date="2016-11" db="EMBL/GenBank/DDBJ databases">
        <authorList>
            <person name="Jaros S."/>
            <person name="Januszkiewicz K."/>
            <person name="Wedrychowicz H."/>
        </authorList>
    </citation>
    <scope>NUCLEOTIDE SEQUENCE [LARGE SCALE GENOMIC DNA]</scope>
    <source>
        <strain evidence="4">DSM 27989</strain>
    </source>
</reference>
<evidence type="ECO:0000313" key="5">
    <source>
        <dbReference type="Proteomes" id="UP000184120"/>
    </source>
</evidence>
<keyword evidence="6" id="KW-1185">Reference proteome</keyword>
<reference evidence="3" key="5">
    <citation type="submission" date="2024-05" db="EMBL/GenBank/DDBJ databases">
        <authorList>
            <person name="Sun Q."/>
            <person name="Zhou Y."/>
        </authorList>
    </citation>
    <scope>NUCLEOTIDE SEQUENCE</scope>
    <source>
        <strain evidence="3">CGMCC 1.12707</strain>
    </source>
</reference>
<dbReference type="PANTHER" id="PTHR36919">
    <property type="entry name" value="BLR1215 PROTEIN"/>
    <property type="match status" value="1"/>
</dbReference>
<dbReference type="EMBL" id="FRBH01000008">
    <property type="protein sequence ID" value="SHL33723.1"/>
    <property type="molecule type" value="Genomic_DNA"/>
</dbReference>
<reference evidence="5" key="2">
    <citation type="submission" date="2016-11" db="EMBL/GenBank/DDBJ databases">
        <authorList>
            <person name="Varghese N."/>
            <person name="Submissions S."/>
        </authorList>
    </citation>
    <scope>NUCLEOTIDE SEQUENCE [LARGE SCALE GENOMIC DNA]</scope>
    <source>
        <strain evidence="5">DSM 27989</strain>
    </source>
</reference>
<dbReference type="InterPro" id="IPR019223">
    <property type="entry name" value="DUF2147"/>
</dbReference>
<evidence type="ECO:0000259" key="2">
    <source>
        <dbReference type="Pfam" id="PF09917"/>
    </source>
</evidence>
<protein>
    <submittedName>
        <fullName evidence="4">Uncharacterized conserved protein, DUF2147 family</fullName>
    </submittedName>
</protein>
<sequence length="141" mass="15856">MKKSILFGLFFMLTSIMFAQSPIGTWKTIDDETKQPKSYVEIFEKDGKLYGKVTKILTKGKEDAKCTECSGALKNKPILGMQILYGLKKDGNEWSGGKILDPNKGKEYKAKMSLNGNDKLDVRGYIGISLVGRTQTWHRVK</sequence>
<feature type="chain" id="PRO_5009923430" evidence="1">
    <location>
        <begin position="20"/>
        <end position="141"/>
    </location>
</feature>
<feature type="signal peptide" evidence="1">
    <location>
        <begin position="1"/>
        <end position="19"/>
    </location>
</feature>
<organism evidence="4 5">
    <name type="scientific">Chishuiella changwenlii</name>
    <dbReference type="NCBI Taxonomy" id="1434701"/>
    <lineage>
        <taxon>Bacteria</taxon>
        <taxon>Pseudomonadati</taxon>
        <taxon>Bacteroidota</taxon>
        <taxon>Flavobacteriia</taxon>
        <taxon>Flavobacteriales</taxon>
        <taxon>Weeksellaceae</taxon>
        <taxon>Chishuiella</taxon>
    </lineage>
</organism>
<dbReference type="Pfam" id="PF09917">
    <property type="entry name" value="DUF2147"/>
    <property type="match status" value="1"/>
</dbReference>
<name>A0A1M6ZTT1_9FLAO</name>
<reference evidence="3" key="1">
    <citation type="journal article" date="2014" name="Int. J. Syst. Evol. Microbiol.">
        <title>Complete genome of a new Firmicutes species belonging to the dominant human colonic microbiota ('Ruminococcus bicirculans') reveals two chromosomes and a selective capacity to utilize plant glucans.</title>
        <authorList>
            <consortium name="NISC Comparative Sequencing Program"/>
            <person name="Wegmann U."/>
            <person name="Louis P."/>
            <person name="Goesmann A."/>
            <person name="Henrissat B."/>
            <person name="Duncan S.H."/>
            <person name="Flint H.J."/>
        </authorList>
    </citation>
    <scope>NUCLEOTIDE SEQUENCE</scope>
    <source>
        <strain evidence="3">CGMCC 1.12707</strain>
    </source>
</reference>
<accession>A0A1M6ZTT1</accession>
<dbReference type="AlphaFoldDB" id="A0A1M6ZTT1"/>
<evidence type="ECO:0000313" key="3">
    <source>
        <dbReference type="EMBL" id="GGE92600.1"/>
    </source>
</evidence>
<evidence type="ECO:0000313" key="4">
    <source>
        <dbReference type="EMBL" id="SHL33723.1"/>
    </source>
</evidence>
<keyword evidence="1" id="KW-0732">Signal</keyword>
<dbReference type="OrthoDB" id="9814399at2"/>